<dbReference type="InterPro" id="IPR046358">
    <property type="entry name" value="Flagellin_C"/>
</dbReference>
<dbReference type="PANTHER" id="PTHR42792:SF2">
    <property type="entry name" value="FLAGELLIN"/>
    <property type="match status" value="1"/>
</dbReference>
<dbReference type="InterPro" id="IPR001029">
    <property type="entry name" value="Flagellin_N"/>
</dbReference>
<evidence type="ECO:0000313" key="6">
    <source>
        <dbReference type="EMBL" id="GLQ05585.1"/>
    </source>
</evidence>
<dbReference type="SUPFAM" id="SSF64518">
    <property type="entry name" value="Phase 1 flagellin"/>
    <property type="match status" value="1"/>
</dbReference>
<dbReference type="EMBL" id="BSNF01000001">
    <property type="protein sequence ID" value="GLQ05585.1"/>
    <property type="molecule type" value="Genomic_DNA"/>
</dbReference>
<comment type="similarity">
    <text evidence="1 3">Belongs to the bacterial flagellin family.</text>
</comment>
<comment type="function">
    <text evidence="3">Flagellin is the subunit protein which polymerizes to form the filaments of bacterial flagella.</text>
</comment>
<accession>A0ABQ5U1M9</accession>
<keyword evidence="3" id="KW-0964">Secreted</keyword>
<keyword evidence="7" id="KW-1185">Reference proteome</keyword>
<evidence type="ECO:0000256" key="2">
    <source>
        <dbReference type="ARBA" id="ARBA00023143"/>
    </source>
</evidence>
<reference evidence="6" key="1">
    <citation type="journal article" date="2014" name="Int. J. Syst. Evol. Microbiol.">
        <title>Complete genome of a new Firmicutes species belonging to the dominant human colonic microbiota ('Ruminococcus bicirculans') reveals two chromosomes and a selective capacity to utilize plant glucans.</title>
        <authorList>
            <consortium name="NISC Comparative Sequencing Program"/>
            <person name="Wegmann U."/>
            <person name="Louis P."/>
            <person name="Goesmann A."/>
            <person name="Henrissat B."/>
            <person name="Duncan S.H."/>
            <person name="Flint H.J."/>
        </authorList>
    </citation>
    <scope>NUCLEOTIDE SEQUENCE</scope>
    <source>
        <strain evidence="6">NBRC 103408</strain>
    </source>
</reference>
<evidence type="ECO:0000256" key="3">
    <source>
        <dbReference type="RuleBase" id="RU362073"/>
    </source>
</evidence>
<keyword evidence="6" id="KW-0969">Cilium</keyword>
<feature type="domain" description="Flagellin N-terminal" evidence="4">
    <location>
        <begin position="5"/>
        <end position="140"/>
    </location>
</feature>
<comment type="subcellular location">
    <subcellularLocation>
        <location evidence="3">Secreted</location>
    </subcellularLocation>
    <subcellularLocation>
        <location evidence="3">Bacterial flagellum</location>
    </subcellularLocation>
</comment>
<keyword evidence="2 3" id="KW-0975">Bacterial flagellum</keyword>
<feature type="domain" description="Flagellin C-terminal" evidence="5">
    <location>
        <begin position="296"/>
        <end position="377"/>
    </location>
</feature>
<sequence length="378" mass="39541">MAFSVNTNVTAMAALRTLTSTQGQLDSIQRQIETGLKVAEAKDDPSTFTIAQGMRGDVGSLKAIQEGLSFGQATVNMANAGALQISNTIIDLNKKVTQGFNDGLDTDILQEEADALIDQINSIVNTTIFNGVNLIDGSGTDLEVLSALGGVTQTVPAQDATVASLGLTDFSLESQAATLTLENGFAIADANVVELTLANGDVHTFEMVVGPRALNTPVNEANGQYVHAVTIDPANQSTNEMLGIMANVMRQEGFAVTLTEDGVVEIATGQEVTITNSTLANATVGVYAGDPLAVLENAEMLVGQIITTLGTAANRLESQSEFTQLLVDKLEEGLGILVDANLAEASAELQALQTKEQLGVQSLSIANSRPQSILSLFQ</sequence>
<organism evidence="6 7">
    <name type="scientific">Sneathiella chinensis</name>
    <dbReference type="NCBI Taxonomy" id="349750"/>
    <lineage>
        <taxon>Bacteria</taxon>
        <taxon>Pseudomonadati</taxon>
        <taxon>Pseudomonadota</taxon>
        <taxon>Alphaproteobacteria</taxon>
        <taxon>Sneathiellales</taxon>
        <taxon>Sneathiellaceae</taxon>
        <taxon>Sneathiella</taxon>
    </lineage>
</organism>
<dbReference type="Pfam" id="PF00669">
    <property type="entry name" value="Flagellin_N"/>
    <property type="match status" value="1"/>
</dbReference>
<evidence type="ECO:0000256" key="1">
    <source>
        <dbReference type="ARBA" id="ARBA00005709"/>
    </source>
</evidence>
<dbReference type="RefSeq" id="WP_169559572.1">
    <property type="nucleotide sequence ID" value="NZ_BSNF01000001.1"/>
</dbReference>
<dbReference type="PANTHER" id="PTHR42792">
    <property type="entry name" value="FLAGELLIN"/>
    <property type="match status" value="1"/>
</dbReference>
<proteinExistence type="inferred from homology"/>
<reference evidence="6" key="2">
    <citation type="submission" date="2023-01" db="EMBL/GenBank/DDBJ databases">
        <title>Draft genome sequence of Sneathiella chinensis strain NBRC 103408.</title>
        <authorList>
            <person name="Sun Q."/>
            <person name="Mori K."/>
        </authorList>
    </citation>
    <scope>NUCLEOTIDE SEQUENCE</scope>
    <source>
        <strain evidence="6">NBRC 103408</strain>
    </source>
</reference>
<evidence type="ECO:0000259" key="4">
    <source>
        <dbReference type="Pfam" id="PF00669"/>
    </source>
</evidence>
<keyword evidence="6" id="KW-0966">Cell projection</keyword>
<dbReference type="Proteomes" id="UP001161409">
    <property type="component" value="Unassembled WGS sequence"/>
</dbReference>
<gene>
    <name evidence="6" type="ORF">GCM10007924_08060</name>
</gene>
<comment type="caution">
    <text evidence="6">The sequence shown here is derived from an EMBL/GenBank/DDBJ whole genome shotgun (WGS) entry which is preliminary data.</text>
</comment>
<protein>
    <recommendedName>
        <fullName evidence="3">Flagellin</fullName>
    </recommendedName>
</protein>
<evidence type="ECO:0000313" key="7">
    <source>
        <dbReference type="Proteomes" id="UP001161409"/>
    </source>
</evidence>
<name>A0ABQ5U1M9_9PROT</name>
<dbReference type="PRINTS" id="PR00207">
    <property type="entry name" value="FLAGELLIN"/>
</dbReference>
<dbReference type="Gene3D" id="1.20.1330.10">
    <property type="entry name" value="f41 fragment of flagellin, N-terminal domain"/>
    <property type="match status" value="1"/>
</dbReference>
<evidence type="ECO:0000259" key="5">
    <source>
        <dbReference type="Pfam" id="PF00700"/>
    </source>
</evidence>
<dbReference type="InterPro" id="IPR001492">
    <property type="entry name" value="Flagellin"/>
</dbReference>
<dbReference type="Pfam" id="PF00700">
    <property type="entry name" value="Flagellin_C"/>
    <property type="match status" value="1"/>
</dbReference>
<keyword evidence="6" id="KW-0282">Flagellum</keyword>